<name>A0AAV5MER5_9ROSI</name>
<keyword evidence="2" id="KW-0677">Repeat</keyword>
<evidence type="ECO:0000256" key="1">
    <source>
        <dbReference type="ARBA" id="ARBA00004123"/>
    </source>
</evidence>
<feature type="domain" description="Myb-like" evidence="8">
    <location>
        <begin position="8"/>
        <end position="56"/>
    </location>
</feature>
<dbReference type="GO" id="GO:0080090">
    <property type="term" value="P:regulation of primary metabolic process"/>
    <property type="evidence" value="ECO:0007669"/>
    <property type="project" value="UniProtKB-ARBA"/>
</dbReference>
<gene>
    <name evidence="10" type="ORF">SLEP1_g54020</name>
</gene>
<dbReference type="InterPro" id="IPR001005">
    <property type="entry name" value="SANT/Myb"/>
</dbReference>
<feature type="domain" description="HTH myb-type" evidence="9">
    <location>
        <begin position="57"/>
        <end position="111"/>
    </location>
</feature>
<dbReference type="PANTHER" id="PTHR47999">
    <property type="entry name" value="TRANSCRIPTION FACTOR MYB8-RELATED-RELATED"/>
    <property type="match status" value="1"/>
</dbReference>
<evidence type="ECO:0000256" key="7">
    <source>
        <dbReference type="ARBA" id="ARBA00023242"/>
    </source>
</evidence>
<dbReference type="PANTHER" id="PTHR47999:SF24">
    <property type="entry name" value="TRANSCRIPTION FACTOR MYB90"/>
    <property type="match status" value="1"/>
</dbReference>
<evidence type="ECO:0000256" key="5">
    <source>
        <dbReference type="ARBA" id="ARBA00023159"/>
    </source>
</evidence>
<dbReference type="InterPro" id="IPR009057">
    <property type="entry name" value="Homeodomain-like_sf"/>
</dbReference>
<evidence type="ECO:0000256" key="2">
    <source>
        <dbReference type="ARBA" id="ARBA00022737"/>
    </source>
</evidence>
<evidence type="ECO:0000256" key="4">
    <source>
        <dbReference type="ARBA" id="ARBA00023125"/>
    </source>
</evidence>
<dbReference type="Pfam" id="PF00249">
    <property type="entry name" value="Myb_DNA-binding"/>
    <property type="match status" value="2"/>
</dbReference>
<comment type="caution">
    <text evidence="10">The sequence shown here is derived from an EMBL/GenBank/DDBJ whole genome shotgun (WGS) entry which is preliminary data.</text>
</comment>
<keyword evidence="4" id="KW-0238">DNA-binding</keyword>
<dbReference type="SUPFAM" id="SSF46689">
    <property type="entry name" value="Homeodomain-like"/>
    <property type="match status" value="1"/>
</dbReference>
<keyword evidence="11" id="KW-1185">Reference proteome</keyword>
<proteinExistence type="predicted"/>
<evidence type="ECO:0000313" key="10">
    <source>
        <dbReference type="EMBL" id="GKV47092.1"/>
    </source>
</evidence>
<accession>A0AAV5MER5</accession>
<evidence type="ECO:0000259" key="8">
    <source>
        <dbReference type="PROSITE" id="PS50090"/>
    </source>
</evidence>
<feature type="domain" description="HTH myb-type" evidence="9">
    <location>
        <begin position="7"/>
        <end position="56"/>
    </location>
</feature>
<dbReference type="Gene3D" id="1.10.10.60">
    <property type="entry name" value="Homeodomain-like"/>
    <property type="match status" value="2"/>
</dbReference>
<evidence type="ECO:0000259" key="9">
    <source>
        <dbReference type="PROSITE" id="PS51294"/>
    </source>
</evidence>
<organism evidence="10 11">
    <name type="scientific">Rubroshorea leprosula</name>
    <dbReference type="NCBI Taxonomy" id="152421"/>
    <lineage>
        <taxon>Eukaryota</taxon>
        <taxon>Viridiplantae</taxon>
        <taxon>Streptophyta</taxon>
        <taxon>Embryophyta</taxon>
        <taxon>Tracheophyta</taxon>
        <taxon>Spermatophyta</taxon>
        <taxon>Magnoliopsida</taxon>
        <taxon>eudicotyledons</taxon>
        <taxon>Gunneridae</taxon>
        <taxon>Pentapetalae</taxon>
        <taxon>rosids</taxon>
        <taxon>malvids</taxon>
        <taxon>Malvales</taxon>
        <taxon>Dipterocarpaceae</taxon>
        <taxon>Rubroshorea</taxon>
    </lineage>
</organism>
<dbReference type="PROSITE" id="PS51294">
    <property type="entry name" value="HTH_MYB"/>
    <property type="match status" value="2"/>
</dbReference>
<dbReference type="GO" id="GO:0003677">
    <property type="term" value="F:DNA binding"/>
    <property type="evidence" value="ECO:0007669"/>
    <property type="project" value="UniProtKB-KW"/>
</dbReference>
<evidence type="ECO:0000256" key="3">
    <source>
        <dbReference type="ARBA" id="ARBA00023015"/>
    </source>
</evidence>
<dbReference type="AlphaFoldDB" id="A0AAV5MER5"/>
<dbReference type="CDD" id="cd00167">
    <property type="entry name" value="SANT"/>
    <property type="match status" value="2"/>
</dbReference>
<sequence length="222" mass="25623">MEGPLGVRKGAWTEEEDDLLKRCIQRYGEGRWHQVPVKAGLNRCRKSCRLRWLNYLKPNIKRGKFEDDEVDLIIRLHKLLGNRWTLIAGRLPGRTANDVKNYWNSHIRKTVGYCTKKGHKDDQKTAQIKVIKPKPWTLPRRLAGPSKPENEILLWESLLDGNQNEEGMIDTSMNSFQDQSVTELLGKETSAATEEMGRPLVEEGLGSWMDLVVDFDLWDLLK</sequence>
<protein>
    <submittedName>
        <fullName evidence="10">Uncharacterized protein</fullName>
    </submittedName>
</protein>
<keyword evidence="3" id="KW-0805">Transcription regulation</keyword>
<dbReference type="InterPro" id="IPR017930">
    <property type="entry name" value="Myb_dom"/>
</dbReference>
<evidence type="ECO:0000256" key="6">
    <source>
        <dbReference type="ARBA" id="ARBA00023163"/>
    </source>
</evidence>
<dbReference type="EMBL" id="BPVZ01000221">
    <property type="protein sequence ID" value="GKV47092.1"/>
    <property type="molecule type" value="Genomic_DNA"/>
</dbReference>
<comment type="subcellular location">
    <subcellularLocation>
        <location evidence="1">Nucleus</location>
    </subcellularLocation>
</comment>
<keyword evidence="5" id="KW-0010">Activator</keyword>
<keyword evidence="7" id="KW-0539">Nucleus</keyword>
<dbReference type="Proteomes" id="UP001054252">
    <property type="component" value="Unassembled WGS sequence"/>
</dbReference>
<feature type="domain" description="Myb-like" evidence="8">
    <location>
        <begin position="57"/>
        <end position="107"/>
    </location>
</feature>
<keyword evidence="6" id="KW-0804">Transcription</keyword>
<dbReference type="GO" id="GO:0005634">
    <property type="term" value="C:nucleus"/>
    <property type="evidence" value="ECO:0007669"/>
    <property type="project" value="UniProtKB-SubCell"/>
</dbReference>
<dbReference type="InterPro" id="IPR015495">
    <property type="entry name" value="Myb_TF_plants"/>
</dbReference>
<reference evidence="10 11" key="1">
    <citation type="journal article" date="2021" name="Commun. Biol.">
        <title>The genome of Shorea leprosula (Dipterocarpaceae) highlights the ecological relevance of drought in aseasonal tropical rainforests.</title>
        <authorList>
            <person name="Ng K.K.S."/>
            <person name="Kobayashi M.J."/>
            <person name="Fawcett J.A."/>
            <person name="Hatakeyama M."/>
            <person name="Paape T."/>
            <person name="Ng C.H."/>
            <person name="Ang C.C."/>
            <person name="Tnah L.H."/>
            <person name="Lee C.T."/>
            <person name="Nishiyama T."/>
            <person name="Sese J."/>
            <person name="O'Brien M.J."/>
            <person name="Copetti D."/>
            <person name="Mohd Noor M.I."/>
            <person name="Ong R.C."/>
            <person name="Putra M."/>
            <person name="Sireger I.Z."/>
            <person name="Indrioko S."/>
            <person name="Kosugi Y."/>
            <person name="Izuno A."/>
            <person name="Isagi Y."/>
            <person name="Lee S.L."/>
            <person name="Shimizu K.K."/>
        </authorList>
    </citation>
    <scope>NUCLEOTIDE SEQUENCE [LARGE SCALE GENOMIC DNA]</scope>
    <source>
        <strain evidence="10">214</strain>
    </source>
</reference>
<dbReference type="FunFam" id="1.10.10.60:FF:000218">
    <property type="entry name" value="Myb transcription factor"/>
    <property type="match status" value="1"/>
</dbReference>
<evidence type="ECO:0000313" key="11">
    <source>
        <dbReference type="Proteomes" id="UP001054252"/>
    </source>
</evidence>
<dbReference type="SMART" id="SM00717">
    <property type="entry name" value="SANT"/>
    <property type="match status" value="2"/>
</dbReference>
<dbReference type="PROSITE" id="PS50090">
    <property type="entry name" value="MYB_LIKE"/>
    <property type="match status" value="2"/>
</dbReference>